<dbReference type="Pfam" id="PF09948">
    <property type="entry name" value="PpoB2"/>
    <property type="match status" value="1"/>
</dbReference>
<sequence>MNTLRVAWGREVSRLGVSRFVGFFGVAGLVFAASVAATAVWCLSMSAMGDMPMPGAWGMSAAWAPMCGRTWVRAAASFAGMWVVMMVAMMMPSLVPALWRYREAVAGRAGDMRPGYLTLLVGAGYFFVWAVSGLAAFALGAVLMTLEMRLPAVARAVPVATGLLVLGAGAFQFTRWKARCLARCHEALGRGAALSCCMASAWRYGCRLGLRCNYACVGLTATLLVLGVMDLRVMAGVTAGITAERLAPGRERAARIVGVVLVGLAVLLIVRGVAGIRSATH</sequence>
<gene>
    <name evidence="2" type="ORF">SAMN05216466_11764</name>
</gene>
<dbReference type="InterPro" id="IPR018688">
    <property type="entry name" value="PpoB2-like"/>
</dbReference>
<reference evidence="2 3" key="1">
    <citation type="submission" date="2016-10" db="EMBL/GenBank/DDBJ databases">
        <authorList>
            <person name="de Groot N.N."/>
        </authorList>
    </citation>
    <scope>NUCLEOTIDE SEQUENCE [LARGE SCALE GENOMIC DNA]</scope>
    <source>
        <strain evidence="2 3">LMG 2247</strain>
    </source>
</reference>
<dbReference type="EMBL" id="FNCJ01000017">
    <property type="protein sequence ID" value="SDI09919.1"/>
    <property type="molecule type" value="Genomic_DNA"/>
</dbReference>
<keyword evidence="1" id="KW-0472">Membrane</keyword>
<feature type="transmembrane region" description="Helical" evidence="1">
    <location>
        <begin position="119"/>
        <end position="146"/>
    </location>
</feature>
<dbReference type="RefSeq" id="WP_244106380.1">
    <property type="nucleotide sequence ID" value="NZ_CADERL010000018.1"/>
</dbReference>
<dbReference type="Proteomes" id="UP000199706">
    <property type="component" value="Unassembled WGS sequence"/>
</dbReference>
<accession>A0A1G8HTG7</accession>
<feature type="transmembrane region" description="Helical" evidence="1">
    <location>
        <begin position="212"/>
        <end position="233"/>
    </location>
</feature>
<feature type="transmembrane region" description="Helical" evidence="1">
    <location>
        <begin position="253"/>
        <end position="274"/>
    </location>
</feature>
<evidence type="ECO:0000256" key="1">
    <source>
        <dbReference type="SAM" id="Phobius"/>
    </source>
</evidence>
<proteinExistence type="predicted"/>
<keyword evidence="1" id="KW-0812">Transmembrane</keyword>
<keyword evidence="1" id="KW-1133">Transmembrane helix</keyword>
<dbReference type="AlphaFoldDB" id="A0A1G8HTG7"/>
<feature type="transmembrane region" description="Helical" evidence="1">
    <location>
        <begin position="152"/>
        <end position="173"/>
    </location>
</feature>
<name>A0A1G8HTG7_9BURK</name>
<feature type="transmembrane region" description="Helical" evidence="1">
    <location>
        <begin position="20"/>
        <end position="43"/>
    </location>
</feature>
<feature type="transmembrane region" description="Helical" evidence="1">
    <location>
        <begin position="78"/>
        <end position="99"/>
    </location>
</feature>
<protein>
    <submittedName>
        <fullName evidence="2">Predicted metal-binding membrane protein</fullName>
    </submittedName>
</protein>
<evidence type="ECO:0000313" key="3">
    <source>
        <dbReference type="Proteomes" id="UP000199706"/>
    </source>
</evidence>
<evidence type="ECO:0000313" key="2">
    <source>
        <dbReference type="EMBL" id="SDI09919.1"/>
    </source>
</evidence>
<organism evidence="2 3">
    <name type="scientific">Paraburkholderia phenazinium</name>
    <dbReference type="NCBI Taxonomy" id="60549"/>
    <lineage>
        <taxon>Bacteria</taxon>
        <taxon>Pseudomonadati</taxon>
        <taxon>Pseudomonadota</taxon>
        <taxon>Betaproteobacteria</taxon>
        <taxon>Burkholderiales</taxon>
        <taxon>Burkholderiaceae</taxon>
        <taxon>Paraburkholderia</taxon>
    </lineage>
</organism>